<organism evidence="4 5">
    <name type="scientific">Lentithecium fluviatile CBS 122367</name>
    <dbReference type="NCBI Taxonomy" id="1168545"/>
    <lineage>
        <taxon>Eukaryota</taxon>
        <taxon>Fungi</taxon>
        <taxon>Dikarya</taxon>
        <taxon>Ascomycota</taxon>
        <taxon>Pezizomycotina</taxon>
        <taxon>Dothideomycetes</taxon>
        <taxon>Pleosporomycetidae</taxon>
        <taxon>Pleosporales</taxon>
        <taxon>Massarineae</taxon>
        <taxon>Lentitheciaceae</taxon>
        <taxon>Lentithecium</taxon>
    </lineage>
</organism>
<feature type="compositionally biased region" description="Polar residues" evidence="1">
    <location>
        <begin position="491"/>
        <end position="510"/>
    </location>
</feature>
<reference evidence="4" key="1">
    <citation type="journal article" date="2020" name="Stud. Mycol.">
        <title>101 Dothideomycetes genomes: a test case for predicting lifestyles and emergence of pathogens.</title>
        <authorList>
            <person name="Haridas S."/>
            <person name="Albert R."/>
            <person name="Binder M."/>
            <person name="Bloem J."/>
            <person name="Labutti K."/>
            <person name="Salamov A."/>
            <person name="Andreopoulos B."/>
            <person name="Baker S."/>
            <person name="Barry K."/>
            <person name="Bills G."/>
            <person name="Bluhm B."/>
            <person name="Cannon C."/>
            <person name="Castanera R."/>
            <person name="Culley D."/>
            <person name="Daum C."/>
            <person name="Ezra D."/>
            <person name="Gonzalez J."/>
            <person name="Henrissat B."/>
            <person name="Kuo A."/>
            <person name="Liang C."/>
            <person name="Lipzen A."/>
            <person name="Lutzoni F."/>
            <person name="Magnuson J."/>
            <person name="Mondo S."/>
            <person name="Nolan M."/>
            <person name="Ohm R."/>
            <person name="Pangilinan J."/>
            <person name="Park H.-J."/>
            <person name="Ramirez L."/>
            <person name="Alfaro M."/>
            <person name="Sun H."/>
            <person name="Tritt A."/>
            <person name="Yoshinaga Y."/>
            <person name="Zwiers L.-H."/>
            <person name="Turgeon B."/>
            <person name="Goodwin S."/>
            <person name="Spatafora J."/>
            <person name="Crous P."/>
            <person name="Grigoriev I."/>
        </authorList>
    </citation>
    <scope>NUCLEOTIDE SEQUENCE</scope>
    <source>
        <strain evidence="4">CBS 122367</strain>
    </source>
</reference>
<proteinExistence type="predicted"/>
<dbReference type="InterPro" id="IPR016130">
    <property type="entry name" value="Tyr_Pase_AS"/>
</dbReference>
<evidence type="ECO:0000256" key="1">
    <source>
        <dbReference type="SAM" id="MobiDB-lite"/>
    </source>
</evidence>
<dbReference type="CDD" id="cd14502">
    <property type="entry name" value="RNA_5'-triphosphatase"/>
    <property type="match status" value="1"/>
</dbReference>
<dbReference type="SUPFAM" id="SSF52799">
    <property type="entry name" value="(Phosphotyrosine protein) phosphatases II"/>
    <property type="match status" value="1"/>
</dbReference>
<dbReference type="GO" id="GO:0004484">
    <property type="term" value="F:mRNA guanylyltransferase activity"/>
    <property type="evidence" value="ECO:0007669"/>
    <property type="project" value="TreeGrafter"/>
</dbReference>
<gene>
    <name evidence="4" type="ORF">K458DRAFT_315926</name>
</gene>
<dbReference type="OrthoDB" id="428974at2759"/>
<dbReference type="InterPro" id="IPR029058">
    <property type="entry name" value="AB_hydrolase_fold"/>
</dbReference>
<dbReference type="InterPro" id="IPR000073">
    <property type="entry name" value="AB_hydrolase_1"/>
</dbReference>
<dbReference type="FunFam" id="3.90.190.10:FF:000090">
    <property type="entry name" value="Dual specificity phosphatase catalytic domain protein"/>
    <property type="match status" value="1"/>
</dbReference>
<accession>A0A6G1ILI7</accession>
<keyword evidence="2" id="KW-0732">Signal</keyword>
<dbReference type="InterPro" id="IPR029021">
    <property type="entry name" value="Prot-tyrosine_phosphatase-like"/>
</dbReference>
<dbReference type="Pfam" id="PF00782">
    <property type="entry name" value="DSPc"/>
    <property type="match status" value="1"/>
</dbReference>
<feature type="region of interest" description="Disordered" evidence="1">
    <location>
        <begin position="491"/>
        <end position="514"/>
    </location>
</feature>
<keyword evidence="5" id="KW-1185">Reference proteome</keyword>
<protein>
    <recommendedName>
        <fullName evidence="3">Tyrosine specific protein phosphatases domain-containing protein</fullName>
    </recommendedName>
</protein>
<feature type="chain" id="PRO_5026197476" description="Tyrosine specific protein phosphatases domain-containing protein" evidence="2">
    <location>
        <begin position="31"/>
        <end position="748"/>
    </location>
</feature>
<dbReference type="Pfam" id="PF00561">
    <property type="entry name" value="Abhydrolase_1"/>
    <property type="match status" value="1"/>
</dbReference>
<dbReference type="SUPFAM" id="SSF53474">
    <property type="entry name" value="alpha/beta-Hydrolases"/>
    <property type="match status" value="1"/>
</dbReference>
<feature type="domain" description="Tyrosine specific protein phosphatases" evidence="3">
    <location>
        <begin position="663"/>
        <end position="722"/>
    </location>
</feature>
<dbReference type="Gene3D" id="3.90.190.10">
    <property type="entry name" value="Protein tyrosine phosphatase superfamily"/>
    <property type="match status" value="1"/>
</dbReference>
<dbReference type="PANTHER" id="PTHR10367:SF25">
    <property type="entry name" value="DUAL SPECIFICITY PHOSPHATASE CATALYTIC DOMAIN PROTEIN (AFU_ORTHOLOGUE AFUA_1G03540)"/>
    <property type="match status" value="1"/>
</dbReference>
<dbReference type="PROSITE" id="PS50056">
    <property type="entry name" value="TYR_PHOSPHATASE_2"/>
    <property type="match status" value="1"/>
</dbReference>
<evidence type="ECO:0000259" key="3">
    <source>
        <dbReference type="PROSITE" id="PS50056"/>
    </source>
</evidence>
<dbReference type="AlphaFoldDB" id="A0A6G1ILI7"/>
<dbReference type="InterPro" id="IPR000387">
    <property type="entry name" value="Tyr_Pase_dom"/>
</dbReference>
<dbReference type="GO" id="GO:0006370">
    <property type="term" value="P:7-methylguanosine mRNA capping"/>
    <property type="evidence" value="ECO:0007669"/>
    <property type="project" value="TreeGrafter"/>
</dbReference>
<name>A0A6G1ILI7_9PLEO</name>
<dbReference type="EMBL" id="MU005608">
    <property type="protein sequence ID" value="KAF2678850.1"/>
    <property type="molecule type" value="Genomic_DNA"/>
</dbReference>
<feature type="region of interest" description="Disordered" evidence="1">
    <location>
        <begin position="432"/>
        <end position="478"/>
    </location>
</feature>
<sequence>MEPHSQPHPPHNGTFRLPQALISLLRTCLAGLPGDSKTQADTDISFSRFIKDPVFYLINLLNPFVHCRDRANTTFVGMVKLTTLCGIGSVLWIWSKRNKKGKIVAAPDGSGRASDAVDVDAASTEPGLLRKHSTIREYTVPYTGFTYSGIRTFHRPHPQEQKLPQKPAPVPLLVFIHGLGGSVVQFHPILISLSNLASCLAIDLPGCGLSSFGPTAWEAYTTEALVHLVAAAIEAHRDYDDDQKVVLVGHSMGCSLAALLASPTSPYAHLLSQHVNGLIAICPQADPPSIEQSKKLRSLTAIPGPVFDLFRKWDRRGGVNSASVTRMAGADADDETKKLQLRFNQQSRTNVWRRMARGMCPDYSTGSPTGGLPGKDVWCGLDLPVFLAAGEADHVTPVENVRRIVTFLGRDVDAIEPPSEKASLPIAAAPFDPALVDPDMPERKHQDSGVDASDIPNVEDDATTGSSSPTPTHEETEVNTELISSAGASTTISNAGASDNVSGSKPSTAPSPHPRRLVVKTAIMPKPAAHSLLFAPTSSRIISGLIGNFLADHIDPRLSLAWQLQYLSTEGKWDVKNLEKWKAVQPVSSPIAKVFHAMKTLREVDEKHSPKIFVKEWSGKLHAVVDISHDSPVYDPKGLEEGGISYYKFPTVSKQPPTKDEVHSFIELIDRIREGKKETEALIGVHCHYGFNRTGFFLVSYLIEKLGYRVEDAIQTFLEARPPGIRHNHFIDELHVRYAAGLKKAPTL</sequence>
<dbReference type="Gene3D" id="3.40.50.1820">
    <property type="entry name" value="alpha/beta hydrolase"/>
    <property type="match status" value="1"/>
</dbReference>
<evidence type="ECO:0000313" key="4">
    <source>
        <dbReference type="EMBL" id="KAF2678850.1"/>
    </source>
</evidence>
<evidence type="ECO:0000313" key="5">
    <source>
        <dbReference type="Proteomes" id="UP000799291"/>
    </source>
</evidence>
<dbReference type="Proteomes" id="UP000799291">
    <property type="component" value="Unassembled WGS sequence"/>
</dbReference>
<dbReference type="PROSITE" id="PS00383">
    <property type="entry name" value="TYR_PHOSPHATASE_1"/>
    <property type="match status" value="1"/>
</dbReference>
<evidence type="ECO:0000256" key="2">
    <source>
        <dbReference type="SAM" id="SignalP"/>
    </source>
</evidence>
<dbReference type="InterPro" id="IPR051029">
    <property type="entry name" value="mRNA_Capping_Enz/RNA_Phosphat"/>
</dbReference>
<feature type="signal peptide" evidence="2">
    <location>
        <begin position="1"/>
        <end position="30"/>
    </location>
</feature>
<dbReference type="PANTHER" id="PTHR10367">
    <property type="entry name" value="MRNA-CAPPING ENZYME"/>
    <property type="match status" value="1"/>
</dbReference>
<dbReference type="InterPro" id="IPR000340">
    <property type="entry name" value="Dual-sp_phosphatase_cat-dom"/>
</dbReference>